<dbReference type="SUPFAM" id="SSF81822">
    <property type="entry name" value="RuBisCo LSMT C-terminal, substrate-binding domain"/>
    <property type="match status" value="1"/>
</dbReference>
<keyword evidence="7" id="KW-1185">Reference proteome</keyword>
<dbReference type="PROSITE" id="PS50280">
    <property type="entry name" value="SET"/>
    <property type="match status" value="1"/>
</dbReference>
<keyword evidence="2 6" id="KW-0808">Transferase</keyword>
<sequence>MAASKILMASLTHCRALTCAATASASASYPARLVPHPPDLIKWIRREGGFVHPAVKIAQDDPTGLGLVASAEIPKGSDLIALPDHLPLRFKSDGVDGLDSVLANLVHQVPEELWAMKLGLTLLQERANVGSFWWPYISNLPETYSVPIFFPGEDIKNLQYAPLLHQVNKRCRFLLDFEKEVNCSLENLKPDDHPFGGQNVDASSLGWAMSAVSSRAFRLHGKRLSDGTNNYVPMMLPLIDMCNHSFSPNSQIVQEQDAGNLKILVVAETMIKQNDPLVLNYGCLNNDLFLLDYGFVIPTNPYDCIELRYDGALLDAASMAAGVSSPNFSAPAPWQQEILYQLNLDGEAPLLKISLGGPELVEGRLLAALRVLLSSDMETVHKHDLDTLKSLSADAPLGIANEVAVFRSIIGLCVLALGHFPTKIMEDESLLKGGISGSTELAIQFRLQKKSVIIDVMRDLTRRVKLLSSKEAVTAQV</sequence>
<dbReference type="InterPro" id="IPR001214">
    <property type="entry name" value="SET_dom"/>
</dbReference>
<gene>
    <name evidence="6" type="ORF">CJ030_MR7G027995</name>
</gene>
<keyword evidence="3" id="KW-0949">S-adenosyl-L-methionine</keyword>
<dbReference type="FunFam" id="3.90.1410.10:FF:000009">
    <property type="entry name" value="Histone-lysine N-methyltransferase setd3"/>
    <property type="match status" value="1"/>
</dbReference>
<dbReference type="InterPro" id="IPR050600">
    <property type="entry name" value="SETD3_SETD6_MTase"/>
</dbReference>
<evidence type="ECO:0000256" key="2">
    <source>
        <dbReference type="ARBA" id="ARBA00022679"/>
    </source>
</evidence>
<evidence type="ECO:0000259" key="5">
    <source>
        <dbReference type="PROSITE" id="PS50280"/>
    </source>
</evidence>
<accession>A0A6A1V3N3</accession>
<dbReference type="EMBL" id="RXIC02000025">
    <property type="protein sequence ID" value="KAB1205820.1"/>
    <property type="molecule type" value="Genomic_DNA"/>
</dbReference>
<proteinExistence type="predicted"/>
<dbReference type="Gene3D" id="3.90.1410.10">
    <property type="entry name" value="set domain protein methyltransferase, domain 1"/>
    <property type="match status" value="1"/>
</dbReference>
<dbReference type="InterPro" id="IPR036464">
    <property type="entry name" value="Rubisco_LSMT_subst-bd_sf"/>
</dbReference>
<dbReference type="FunFam" id="3.90.1420.10:FF:000007">
    <property type="entry name" value="SET domain containing protein"/>
    <property type="match status" value="1"/>
</dbReference>
<evidence type="ECO:0000256" key="4">
    <source>
        <dbReference type="SAM" id="SignalP"/>
    </source>
</evidence>
<evidence type="ECO:0000256" key="3">
    <source>
        <dbReference type="ARBA" id="ARBA00022691"/>
    </source>
</evidence>
<dbReference type="GO" id="GO:0032259">
    <property type="term" value="P:methylation"/>
    <property type="evidence" value="ECO:0007669"/>
    <property type="project" value="UniProtKB-KW"/>
</dbReference>
<feature type="domain" description="SET" evidence="5">
    <location>
        <begin position="53"/>
        <end position="282"/>
    </location>
</feature>
<dbReference type="GO" id="GO:0016279">
    <property type="term" value="F:protein-lysine N-methyltransferase activity"/>
    <property type="evidence" value="ECO:0007669"/>
    <property type="project" value="TreeGrafter"/>
</dbReference>
<organism evidence="6 7">
    <name type="scientific">Morella rubra</name>
    <name type="common">Chinese bayberry</name>
    <dbReference type="NCBI Taxonomy" id="262757"/>
    <lineage>
        <taxon>Eukaryota</taxon>
        <taxon>Viridiplantae</taxon>
        <taxon>Streptophyta</taxon>
        <taxon>Embryophyta</taxon>
        <taxon>Tracheophyta</taxon>
        <taxon>Spermatophyta</taxon>
        <taxon>Magnoliopsida</taxon>
        <taxon>eudicotyledons</taxon>
        <taxon>Gunneridae</taxon>
        <taxon>Pentapetalae</taxon>
        <taxon>rosids</taxon>
        <taxon>fabids</taxon>
        <taxon>Fagales</taxon>
        <taxon>Myricaceae</taxon>
        <taxon>Morella</taxon>
    </lineage>
</organism>
<dbReference type="InterPro" id="IPR046341">
    <property type="entry name" value="SET_dom_sf"/>
</dbReference>
<dbReference type="OrthoDB" id="341421at2759"/>
<evidence type="ECO:0000256" key="1">
    <source>
        <dbReference type="ARBA" id="ARBA00022603"/>
    </source>
</evidence>
<keyword evidence="4" id="KW-0732">Signal</keyword>
<comment type="caution">
    <text evidence="6">The sequence shown here is derived from an EMBL/GenBank/DDBJ whole genome shotgun (WGS) entry which is preliminary data.</text>
</comment>
<reference evidence="6 7" key="1">
    <citation type="journal article" date="2019" name="Plant Biotechnol. J.">
        <title>The red bayberry genome and genetic basis of sex determination.</title>
        <authorList>
            <person name="Jia H.M."/>
            <person name="Jia H.J."/>
            <person name="Cai Q.L."/>
            <person name="Wang Y."/>
            <person name="Zhao H.B."/>
            <person name="Yang W.F."/>
            <person name="Wang G.Y."/>
            <person name="Li Y.H."/>
            <person name="Zhan D.L."/>
            <person name="Shen Y.T."/>
            <person name="Niu Q.F."/>
            <person name="Chang L."/>
            <person name="Qiu J."/>
            <person name="Zhao L."/>
            <person name="Xie H.B."/>
            <person name="Fu W.Y."/>
            <person name="Jin J."/>
            <person name="Li X.W."/>
            <person name="Jiao Y."/>
            <person name="Zhou C.C."/>
            <person name="Tu T."/>
            <person name="Chai C.Y."/>
            <person name="Gao J.L."/>
            <person name="Fan L.J."/>
            <person name="van de Weg E."/>
            <person name="Wang J.Y."/>
            <person name="Gao Z.S."/>
        </authorList>
    </citation>
    <scope>NUCLEOTIDE SEQUENCE [LARGE SCALE GENOMIC DNA]</scope>
    <source>
        <tissue evidence="6">Leaves</tissue>
    </source>
</reference>
<dbReference type="AlphaFoldDB" id="A0A6A1V3N3"/>
<dbReference type="InterPro" id="IPR015353">
    <property type="entry name" value="Rubisco_LSMT_subst-bd"/>
</dbReference>
<dbReference type="PANTHER" id="PTHR13271:SF116">
    <property type="entry name" value="F21J9.27"/>
    <property type="match status" value="1"/>
</dbReference>
<dbReference type="CDD" id="cd10527">
    <property type="entry name" value="SET_LSMT"/>
    <property type="match status" value="1"/>
</dbReference>
<dbReference type="SUPFAM" id="SSF82199">
    <property type="entry name" value="SET domain"/>
    <property type="match status" value="1"/>
</dbReference>
<dbReference type="SMART" id="SM00317">
    <property type="entry name" value="SET"/>
    <property type="match status" value="1"/>
</dbReference>
<dbReference type="Proteomes" id="UP000516437">
    <property type="component" value="Chromosome 7"/>
</dbReference>
<dbReference type="Pfam" id="PF00856">
    <property type="entry name" value="SET"/>
    <property type="match status" value="1"/>
</dbReference>
<dbReference type="PANTHER" id="PTHR13271">
    <property type="entry name" value="UNCHARACTERIZED PUTATIVE METHYLTRANSFERASE"/>
    <property type="match status" value="1"/>
</dbReference>
<name>A0A6A1V3N3_9ROSI</name>
<feature type="signal peptide" evidence="4">
    <location>
        <begin position="1"/>
        <end position="16"/>
    </location>
</feature>
<keyword evidence="1 6" id="KW-0489">Methyltransferase</keyword>
<feature type="chain" id="PRO_5025460730" evidence="4">
    <location>
        <begin position="17"/>
        <end position="477"/>
    </location>
</feature>
<protein>
    <submittedName>
        <fullName evidence="6">Histone-lysine N-methyltransferase setd3</fullName>
    </submittedName>
</protein>
<dbReference type="Gene3D" id="3.90.1420.10">
    <property type="entry name" value="Rubisco LSMT, substrate-binding domain"/>
    <property type="match status" value="1"/>
</dbReference>
<evidence type="ECO:0000313" key="6">
    <source>
        <dbReference type="EMBL" id="KAB1205820.1"/>
    </source>
</evidence>
<dbReference type="Pfam" id="PF09273">
    <property type="entry name" value="Rubis-subs-bind"/>
    <property type="match status" value="1"/>
</dbReference>
<evidence type="ECO:0000313" key="7">
    <source>
        <dbReference type="Proteomes" id="UP000516437"/>
    </source>
</evidence>